<protein>
    <submittedName>
        <fullName evidence="1">SatD family protein</fullName>
    </submittedName>
</protein>
<name>A0AAF0I4Z8_9BACT</name>
<dbReference type="EMBL" id="CP119075">
    <property type="protein sequence ID" value="WED66765.1"/>
    <property type="molecule type" value="Genomic_DNA"/>
</dbReference>
<reference evidence="1" key="1">
    <citation type="submission" date="2023-03" db="EMBL/GenBank/DDBJ databases">
        <title>Lomoglobus Profundus gen. nov., sp. nov., a novel member of the phylum Verrucomicrobia, isolated from deep-marine sediment of South China Sea.</title>
        <authorList>
            <person name="Ahmad T."/>
            <person name="Ishaq S.E."/>
            <person name="Wang F."/>
        </authorList>
    </citation>
    <scope>NUCLEOTIDE SEQUENCE</scope>
    <source>
        <strain evidence="1">LMO-M01</strain>
    </source>
</reference>
<dbReference type="RefSeq" id="WP_330928927.1">
    <property type="nucleotide sequence ID" value="NZ_CP119075.1"/>
</dbReference>
<evidence type="ECO:0000313" key="2">
    <source>
        <dbReference type="Proteomes" id="UP001218638"/>
    </source>
</evidence>
<dbReference type="Proteomes" id="UP001218638">
    <property type="component" value="Chromosome"/>
</dbReference>
<dbReference type="Pfam" id="PF16264">
    <property type="entry name" value="SatD"/>
    <property type="match status" value="1"/>
</dbReference>
<dbReference type="InterPro" id="IPR032580">
    <property type="entry name" value="SatD"/>
</dbReference>
<dbReference type="AlphaFoldDB" id="A0AAF0I4Z8"/>
<accession>A0AAF0I4Z8</accession>
<proteinExistence type="predicted"/>
<evidence type="ECO:0000313" key="1">
    <source>
        <dbReference type="EMBL" id="WED66765.1"/>
    </source>
</evidence>
<organism evidence="1 2">
    <name type="scientific">Synoicihabitans lomoniglobus</name>
    <dbReference type="NCBI Taxonomy" id="2909285"/>
    <lineage>
        <taxon>Bacteria</taxon>
        <taxon>Pseudomonadati</taxon>
        <taxon>Verrucomicrobiota</taxon>
        <taxon>Opitutia</taxon>
        <taxon>Opitutales</taxon>
        <taxon>Opitutaceae</taxon>
        <taxon>Synoicihabitans</taxon>
    </lineage>
</organism>
<sequence>MTHARFILMADVIASGDHASRPLSTHLKAMVKAVNLHLGKKILSPLTVTLGDEFQGICDSAVAGVGAMLWLEHYLRQKPLRESPSSSPYQLRYVLHEGAVETPLNRERAHGMLGPGLTLARRRLEAHRRGAPRIQIALTNETLSRRLQDLFGVLDTLSQDFKVADYALIEGMMKSTDSESLARRFERHRTSIDRRRRTLKIDACLTLERLLLDLADSP</sequence>
<gene>
    <name evidence="1" type="ORF">PXH66_07870</name>
</gene>
<keyword evidence="2" id="KW-1185">Reference proteome</keyword>
<dbReference type="KEGG" id="slom:PXH66_07870"/>